<feature type="compositionally biased region" description="Basic residues" evidence="1">
    <location>
        <begin position="125"/>
        <end position="135"/>
    </location>
</feature>
<accession>A0A504Y1W0</accession>
<reference evidence="3" key="1">
    <citation type="submission" date="2019-02" db="EMBL/GenBank/DDBJ databases">
        <title>FDA dAtabase for Regulatory Grade micrObial Sequences (FDA-ARGOS): Supporting development and validation of Infectious Disease Dx tests.</title>
        <authorList>
            <person name="Duncan R."/>
            <person name="Fisher C."/>
            <person name="Tallon L."/>
            <person name="Sadzewicz L."/>
            <person name="Sengamalay N."/>
            <person name="Ott S."/>
            <person name="Godinez A."/>
            <person name="Nagaraj S."/>
            <person name="Vavikolanu K."/>
            <person name="Nadendla S."/>
            <person name="Aluvathingal J."/>
            <person name="Sichtig H."/>
        </authorList>
    </citation>
    <scope>NUCLEOTIDE SEQUENCE [LARGE SCALE GENOMIC DNA]</scope>
    <source>
        <strain evidence="3">FDAARGOS_361</strain>
    </source>
</reference>
<gene>
    <name evidence="2" type="ORF">CGC21_3425</name>
</gene>
<dbReference type="Proteomes" id="UP000318447">
    <property type="component" value="Unassembled WGS sequence"/>
</dbReference>
<comment type="caution">
    <text evidence="2">The sequence shown here is derived from an EMBL/GenBank/DDBJ whole genome shotgun (WGS) entry which is preliminary data.</text>
</comment>
<organism evidence="2 3">
    <name type="scientific">Leishmania donovani</name>
    <dbReference type="NCBI Taxonomy" id="5661"/>
    <lineage>
        <taxon>Eukaryota</taxon>
        <taxon>Discoba</taxon>
        <taxon>Euglenozoa</taxon>
        <taxon>Kinetoplastea</taxon>
        <taxon>Metakinetoplastina</taxon>
        <taxon>Trypanosomatida</taxon>
        <taxon>Trypanosomatidae</taxon>
        <taxon>Leishmaniinae</taxon>
        <taxon>Leishmania</taxon>
    </lineage>
</organism>
<name>A0A504Y1W0_LEIDO</name>
<evidence type="ECO:0000256" key="1">
    <source>
        <dbReference type="SAM" id="MobiDB-lite"/>
    </source>
</evidence>
<evidence type="ECO:0000313" key="3">
    <source>
        <dbReference type="Proteomes" id="UP000318447"/>
    </source>
</evidence>
<sequence>MENGVPRTRKLRHPKRYSARYASAPSSFLLCTRSTLSASNGVGDLAKASPWVRDHRCEEFPERLRCCPGLEEQHRHGIADASAAKVAFAASPSMLLCEPFGLPDPFLPPPEEASDPSLSAVGANRPKKKTSRMGRRTATDGASLRQRSQ</sequence>
<proteinExistence type="predicted"/>
<evidence type="ECO:0000313" key="2">
    <source>
        <dbReference type="EMBL" id="TPP53308.1"/>
    </source>
</evidence>
<dbReference type="AlphaFoldDB" id="A0A504Y1W0"/>
<dbReference type="EMBL" id="RHLC01000019">
    <property type="protein sequence ID" value="TPP53308.1"/>
    <property type="molecule type" value="Genomic_DNA"/>
</dbReference>
<feature type="region of interest" description="Disordered" evidence="1">
    <location>
        <begin position="105"/>
        <end position="149"/>
    </location>
</feature>
<protein>
    <submittedName>
        <fullName evidence="2">Uncharacterized protein</fullName>
    </submittedName>
</protein>